<gene>
    <name evidence="7" type="ORF">HHL24_42930</name>
</gene>
<evidence type="ECO:0000313" key="7">
    <source>
        <dbReference type="EMBL" id="NMM04573.1"/>
    </source>
</evidence>
<dbReference type="GO" id="GO:0046872">
    <property type="term" value="F:metal ion binding"/>
    <property type="evidence" value="ECO:0007669"/>
    <property type="project" value="UniProtKB-KW"/>
</dbReference>
<keyword evidence="4" id="KW-0408">Iron</keyword>
<dbReference type="GO" id="GO:0051539">
    <property type="term" value="F:4 iron, 4 sulfur cluster binding"/>
    <property type="evidence" value="ECO:0007669"/>
    <property type="project" value="UniProtKB-KW"/>
</dbReference>
<evidence type="ECO:0000256" key="2">
    <source>
        <dbReference type="ARBA" id="ARBA00022723"/>
    </source>
</evidence>
<sequence>MSEAAEQAKWHQTACILCSLNCGLEVQLGGESGRELVRIKGDKAHPASQGYTCEKPQRLNFYQNSPDRLTSPLRRKDDGTFEQIDWDTAISG</sequence>
<keyword evidence="2" id="KW-0479">Metal-binding</keyword>
<dbReference type="SMART" id="SM00926">
    <property type="entry name" value="Molybdop_Fe4S4"/>
    <property type="match status" value="1"/>
</dbReference>
<dbReference type="AlphaFoldDB" id="A0A848IU05"/>
<proteinExistence type="predicted"/>
<dbReference type="Gene3D" id="3.30.200.210">
    <property type="match status" value="1"/>
</dbReference>
<evidence type="ECO:0000259" key="6">
    <source>
        <dbReference type="PROSITE" id="PS51669"/>
    </source>
</evidence>
<dbReference type="EMBL" id="JABBGJ010000108">
    <property type="protein sequence ID" value="NMM04573.1"/>
    <property type="molecule type" value="Genomic_DNA"/>
</dbReference>
<dbReference type="Proteomes" id="UP000544134">
    <property type="component" value="Unassembled WGS sequence"/>
</dbReference>
<dbReference type="PANTHER" id="PTHR43105">
    <property type="entry name" value="RESPIRATORY NITRATE REDUCTASE"/>
    <property type="match status" value="1"/>
</dbReference>
<evidence type="ECO:0000256" key="1">
    <source>
        <dbReference type="ARBA" id="ARBA00022485"/>
    </source>
</evidence>
<evidence type="ECO:0000256" key="4">
    <source>
        <dbReference type="ARBA" id="ARBA00023004"/>
    </source>
</evidence>
<feature type="domain" description="4Fe-4S Mo/W bis-MGD-type" evidence="6">
    <location>
        <begin position="8"/>
        <end position="67"/>
    </location>
</feature>
<dbReference type="PROSITE" id="PS51669">
    <property type="entry name" value="4FE4S_MOW_BIS_MGD"/>
    <property type="match status" value="1"/>
</dbReference>
<keyword evidence="1" id="KW-0004">4Fe-4S</keyword>
<dbReference type="Pfam" id="PF04879">
    <property type="entry name" value="Molybdop_Fe4S4"/>
    <property type="match status" value="1"/>
</dbReference>
<dbReference type="InterPro" id="IPR006963">
    <property type="entry name" value="Mopterin_OxRdtase_4Fe-4S_dom"/>
</dbReference>
<name>A0A848IU05_9BURK</name>
<dbReference type="GO" id="GO:0016491">
    <property type="term" value="F:oxidoreductase activity"/>
    <property type="evidence" value="ECO:0007669"/>
    <property type="project" value="UniProtKB-KW"/>
</dbReference>
<dbReference type="GO" id="GO:0016020">
    <property type="term" value="C:membrane"/>
    <property type="evidence" value="ECO:0007669"/>
    <property type="project" value="TreeGrafter"/>
</dbReference>
<evidence type="ECO:0000313" key="8">
    <source>
        <dbReference type="Proteomes" id="UP000544134"/>
    </source>
</evidence>
<organism evidence="7 8">
    <name type="scientific">Paraburkholderia polaris</name>
    <dbReference type="NCBI Taxonomy" id="2728848"/>
    <lineage>
        <taxon>Bacteria</taxon>
        <taxon>Pseudomonadati</taxon>
        <taxon>Pseudomonadota</taxon>
        <taxon>Betaproteobacteria</taxon>
        <taxon>Burkholderiales</taxon>
        <taxon>Burkholderiaceae</taxon>
        <taxon>Paraburkholderia</taxon>
    </lineage>
</organism>
<comment type="caution">
    <text evidence="7">The sequence shown here is derived from an EMBL/GenBank/DDBJ whole genome shotgun (WGS) entry which is preliminary data.</text>
</comment>
<reference evidence="7 8" key="1">
    <citation type="submission" date="2020-04" db="EMBL/GenBank/DDBJ databases">
        <title>Paraburkholderia sp. RP-4-7 isolated from soil.</title>
        <authorList>
            <person name="Dahal R.H."/>
        </authorList>
    </citation>
    <scope>NUCLEOTIDE SEQUENCE [LARGE SCALE GENOMIC DNA]</scope>
    <source>
        <strain evidence="7 8">RP-4-7</strain>
    </source>
</reference>
<keyword evidence="3" id="KW-0560">Oxidoreductase</keyword>
<dbReference type="RefSeq" id="WP_169491293.1">
    <property type="nucleotide sequence ID" value="NZ_JABBGJ010000108.1"/>
</dbReference>
<keyword evidence="5" id="KW-0411">Iron-sulfur</keyword>
<keyword evidence="8" id="KW-1185">Reference proteome</keyword>
<evidence type="ECO:0000256" key="3">
    <source>
        <dbReference type="ARBA" id="ARBA00023002"/>
    </source>
</evidence>
<accession>A0A848IU05</accession>
<protein>
    <recommendedName>
        <fullName evidence="6">4Fe-4S Mo/W bis-MGD-type domain-containing protein</fullName>
    </recommendedName>
</protein>
<dbReference type="PANTHER" id="PTHR43105:SF9">
    <property type="entry name" value="NADPH-FE(3+) OXIDOREDUCTASE SUBUNIT ALPHA"/>
    <property type="match status" value="1"/>
</dbReference>
<dbReference type="SUPFAM" id="SSF53706">
    <property type="entry name" value="Formate dehydrogenase/DMSO reductase, domains 1-3"/>
    <property type="match status" value="1"/>
</dbReference>
<dbReference type="InterPro" id="IPR050123">
    <property type="entry name" value="Prok_molybdopt-oxidoreductase"/>
</dbReference>
<evidence type="ECO:0000256" key="5">
    <source>
        <dbReference type="ARBA" id="ARBA00023014"/>
    </source>
</evidence>